<keyword evidence="3" id="KW-0808">Transferase</keyword>
<evidence type="ECO:0000313" key="6">
    <source>
        <dbReference type="Proteomes" id="UP000018851"/>
    </source>
</evidence>
<dbReference type="AlphaFoldDB" id="W0ACA6"/>
<dbReference type="STRING" id="1123269.NX02_11155"/>
<dbReference type="PROSITE" id="PS50005">
    <property type="entry name" value="TPR"/>
    <property type="match status" value="2"/>
</dbReference>
<evidence type="ECO:0000256" key="2">
    <source>
        <dbReference type="ARBA" id="ARBA00022676"/>
    </source>
</evidence>
<dbReference type="Proteomes" id="UP000018851">
    <property type="component" value="Chromosome"/>
</dbReference>
<sequence>MSLSPLGSYVRARAADAGGNAAEAASGYAAALDATPDDAVLALRALRQAMAAGDEALALRAAGVLDRAGVLPSDARMVLLTRAVRVEDWADAGRQIARIEKEGAFDFLVPVIRAWIAFGSGTGDPVAILDTGKGGALAGAYAAEHRALLLAAQGDIDDSVAAVRATALLGGGSSRNTTLRVAVAARLAASGKTDKALSLLDGGDAVFVAARARIAAGRPLAGTIDDPAEGISALLAKLSADISRERLPMLAISLARNALVLAPDSSAAKLAMSEALASGDNVDEALAVLDRIPDDDILASLALNQRVALLLRNGDRTAALAAAEAAATAPGATVNDWSRLGDVRGQAGAFDGAAEAYARAIAMVQAGGGTAPWTLWLLRGSALERAGRWNEARPELEKAAALAPENAMVLNHLGYAQLERGENVDAAMKLVARASALRPEDAAITDSLGWAYYLRGDIPRAIETLERAVKGEPSESAINEHLGDAYWAVGRRYEARYAWRSALVFAEGDAVDRLRGKIDRGMPAKRTR</sequence>
<feature type="repeat" description="TPR" evidence="4">
    <location>
        <begin position="442"/>
        <end position="475"/>
    </location>
</feature>
<dbReference type="OrthoDB" id="9766710at2"/>
<protein>
    <submittedName>
        <fullName evidence="5">Uncharacterized protein</fullName>
    </submittedName>
</protein>
<keyword evidence="4" id="KW-0802">TPR repeat</keyword>
<keyword evidence="2" id="KW-0328">Glycosyltransferase</keyword>
<dbReference type="HOGENOM" id="CLU_007251_2_1_5"/>
<gene>
    <name evidence="5" type="ORF">NX02_11155</name>
</gene>
<proteinExistence type="predicted"/>
<dbReference type="KEGG" id="ssan:NX02_11155"/>
<evidence type="ECO:0000256" key="1">
    <source>
        <dbReference type="ARBA" id="ARBA00004922"/>
    </source>
</evidence>
<evidence type="ECO:0000256" key="3">
    <source>
        <dbReference type="ARBA" id="ARBA00022679"/>
    </source>
</evidence>
<dbReference type="InterPro" id="IPR019734">
    <property type="entry name" value="TPR_rpt"/>
</dbReference>
<feature type="repeat" description="TPR" evidence="4">
    <location>
        <begin position="373"/>
        <end position="406"/>
    </location>
</feature>
<comment type="pathway">
    <text evidence="1">Protein modification; protein glycosylation.</text>
</comment>
<reference evidence="5 6" key="1">
    <citation type="submission" date="2013-07" db="EMBL/GenBank/DDBJ databases">
        <title>Completed genome of Sphingomonas sanxanigenens NX02.</title>
        <authorList>
            <person name="Ma T."/>
            <person name="Huang H."/>
            <person name="Wu M."/>
            <person name="Li X."/>
            <person name="Li G."/>
        </authorList>
    </citation>
    <scope>NUCLEOTIDE SEQUENCE [LARGE SCALE GENOMIC DNA]</scope>
    <source>
        <strain evidence="5 6">NX02</strain>
    </source>
</reference>
<dbReference type="PANTHER" id="PTHR44835">
    <property type="entry name" value="UDP-N-ACETYLGLUCOSAMINE--PEPTIDE N-ACETYLGLUCOSAMINYLTRANSFERASE SPINDLY-RELATED"/>
    <property type="match status" value="1"/>
</dbReference>
<dbReference type="PANTHER" id="PTHR44835:SF1">
    <property type="entry name" value="PROTEIN O-GLCNAC TRANSFERASE"/>
    <property type="match status" value="1"/>
</dbReference>
<evidence type="ECO:0000313" key="5">
    <source>
        <dbReference type="EMBL" id="AHE53943.1"/>
    </source>
</evidence>
<keyword evidence="6" id="KW-1185">Reference proteome</keyword>
<dbReference type="Pfam" id="PF13432">
    <property type="entry name" value="TPR_16"/>
    <property type="match status" value="2"/>
</dbReference>
<dbReference type="EMBL" id="CP006644">
    <property type="protein sequence ID" value="AHE53943.1"/>
    <property type="molecule type" value="Genomic_DNA"/>
</dbReference>
<dbReference type="RefSeq" id="WP_053000632.1">
    <property type="nucleotide sequence ID" value="NZ_CP006644.1"/>
</dbReference>
<evidence type="ECO:0000256" key="4">
    <source>
        <dbReference type="PROSITE-ProRule" id="PRU00339"/>
    </source>
</evidence>
<accession>W0ACA6</accession>
<dbReference type="SUPFAM" id="SSF48452">
    <property type="entry name" value="TPR-like"/>
    <property type="match status" value="2"/>
</dbReference>
<dbReference type="InterPro" id="IPR011990">
    <property type="entry name" value="TPR-like_helical_dom_sf"/>
</dbReference>
<dbReference type="InterPro" id="IPR051939">
    <property type="entry name" value="Glycosyltr_41/O-GlcNAc_trsf"/>
</dbReference>
<dbReference type="GO" id="GO:0016757">
    <property type="term" value="F:glycosyltransferase activity"/>
    <property type="evidence" value="ECO:0007669"/>
    <property type="project" value="UniProtKB-KW"/>
</dbReference>
<dbReference type="eggNOG" id="COG0457">
    <property type="taxonomic scope" value="Bacteria"/>
</dbReference>
<name>W0ACA6_9SPHN</name>
<organism evidence="5 6">
    <name type="scientific">Sphingomonas sanxanigenens DSM 19645 = NX02</name>
    <dbReference type="NCBI Taxonomy" id="1123269"/>
    <lineage>
        <taxon>Bacteria</taxon>
        <taxon>Pseudomonadati</taxon>
        <taxon>Pseudomonadota</taxon>
        <taxon>Alphaproteobacteria</taxon>
        <taxon>Sphingomonadales</taxon>
        <taxon>Sphingomonadaceae</taxon>
        <taxon>Sphingomonas</taxon>
    </lineage>
</organism>
<dbReference type="PATRIC" id="fig|1123269.5.peg.2168"/>
<dbReference type="Gene3D" id="1.25.40.10">
    <property type="entry name" value="Tetratricopeptide repeat domain"/>
    <property type="match status" value="1"/>
</dbReference>
<dbReference type="SMART" id="SM00028">
    <property type="entry name" value="TPR"/>
    <property type="match status" value="5"/>
</dbReference>